<keyword evidence="6" id="KW-0472">Membrane</keyword>
<dbReference type="PANTHER" id="PTHR37937:SF1">
    <property type="entry name" value="CONJUGATIVE TRANSFER: DNA TRANSPORT"/>
    <property type="match status" value="1"/>
</dbReference>
<evidence type="ECO:0000256" key="3">
    <source>
        <dbReference type="ARBA" id="ARBA00022475"/>
    </source>
</evidence>
<evidence type="ECO:0000256" key="4">
    <source>
        <dbReference type="ARBA" id="ARBA00022692"/>
    </source>
</evidence>
<gene>
    <name evidence="7" type="ORF">G5C33_09175</name>
</gene>
<keyword evidence="3" id="KW-1003">Cell membrane</keyword>
<dbReference type="CDD" id="cd01127">
    <property type="entry name" value="TrwB_TraG_TraD_VirD4"/>
    <property type="match status" value="1"/>
</dbReference>
<keyword evidence="5" id="KW-1133">Transmembrane helix</keyword>
<name>A0A6G6Y4S7_9SPHN</name>
<dbReference type="AlphaFoldDB" id="A0A6G6Y4S7"/>
<evidence type="ECO:0000256" key="6">
    <source>
        <dbReference type="ARBA" id="ARBA00023136"/>
    </source>
</evidence>
<organism evidence="7 8">
    <name type="scientific">Stakelama tenebrarum</name>
    <dbReference type="NCBI Taxonomy" id="2711215"/>
    <lineage>
        <taxon>Bacteria</taxon>
        <taxon>Pseudomonadati</taxon>
        <taxon>Pseudomonadota</taxon>
        <taxon>Alphaproteobacteria</taxon>
        <taxon>Sphingomonadales</taxon>
        <taxon>Sphingomonadaceae</taxon>
        <taxon>Stakelama</taxon>
    </lineage>
</organism>
<dbReference type="EMBL" id="CP049109">
    <property type="protein sequence ID" value="QIG79932.1"/>
    <property type="molecule type" value="Genomic_DNA"/>
</dbReference>
<comment type="subcellular location">
    <subcellularLocation>
        <location evidence="1">Cell membrane</location>
        <topology evidence="1">Multi-pass membrane protein</topology>
    </subcellularLocation>
</comment>
<evidence type="ECO:0000313" key="8">
    <source>
        <dbReference type="Proteomes" id="UP000501568"/>
    </source>
</evidence>
<evidence type="ECO:0000256" key="2">
    <source>
        <dbReference type="ARBA" id="ARBA00008806"/>
    </source>
</evidence>
<comment type="similarity">
    <text evidence="2">Belongs to the VirD4/TraG family.</text>
</comment>
<reference evidence="7 8" key="1">
    <citation type="submission" date="2020-02" db="EMBL/GenBank/DDBJ databases">
        <authorList>
            <person name="Zheng R.K."/>
            <person name="Sun C.M."/>
        </authorList>
    </citation>
    <scope>NUCLEOTIDE SEQUENCE [LARGE SCALE GENOMIC DNA]</scope>
    <source>
        <strain evidence="8">zrk23</strain>
    </source>
</reference>
<keyword evidence="4" id="KW-0812">Transmembrane</keyword>
<dbReference type="InterPro" id="IPR051539">
    <property type="entry name" value="T4SS-coupling_protein"/>
</dbReference>
<sequence>MSDFGDARFGSARWAEDEEIARAGLFGKTGFPIGYSGNRLMRLDSDSPGLIVAGAGAGKSRDVLMEAIIRCAGQRLWVLDPRGELAAVTIHNFAAHGAYAYCWNPVKLHAHILPSHRLNPLDILDEADPRFHADCGFIAAALIPFSGSSNGHYFELRARQWLELLIKSLVEQHGKASFPMLRDVLNAIEGDALFWDAQLRAMEDSKHGDIRAGAAEIWHKQKDVPKEFGAILGTIKGQLGFLNDPTLMDSLDEPDFSLADLVNPHQVASLFVNVPMEYVSIWSSLLRVLFTVSRLYKGRAPDAPRLTMIVDEAGQMGRFESLLSAFTFGRGEGVRTFAVFQDVGQIIRNFDAATLQSFIGSAQLRMFFGVRDYQTAQLVSNMLGNQSLRYDDPLQQEGARRQQQQALSRFLFEGDTSAAFDYAHYRKASQHESMMQRALMTPDEILAMPEDRMIEFISGLDLPPVYAAKKPYFEQRDLNGKWLPNPFHPPADRVKLPGLIGSKWARVIAMDLPAHLAHFPQHQSGRVHYVEGFEPS</sequence>
<keyword evidence="8" id="KW-1185">Reference proteome</keyword>
<proteinExistence type="inferred from homology"/>
<dbReference type="GO" id="GO:0005886">
    <property type="term" value="C:plasma membrane"/>
    <property type="evidence" value="ECO:0007669"/>
    <property type="project" value="UniProtKB-SubCell"/>
</dbReference>
<dbReference type="SUPFAM" id="SSF52540">
    <property type="entry name" value="P-loop containing nucleoside triphosphate hydrolases"/>
    <property type="match status" value="1"/>
</dbReference>
<evidence type="ECO:0000256" key="5">
    <source>
        <dbReference type="ARBA" id="ARBA00022989"/>
    </source>
</evidence>
<accession>A0A6G6Y4S7</accession>
<dbReference type="InterPro" id="IPR027417">
    <property type="entry name" value="P-loop_NTPase"/>
</dbReference>
<dbReference type="PANTHER" id="PTHR37937">
    <property type="entry name" value="CONJUGATIVE TRANSFER: DNA TRANSPORT"/>
    <property type="match status" value="1"/>
</dbReference>
<dbReference type="Pfam" id="PF02534">
    <property type="entry name" value="T4SS-DNA_transf"/>
    <property type="match status" value="1"/>
</dbReference>
<dbReference type="InterPro" id="IPR003688">
    <property type="entry name" value="TraG/VirD4"/>
</dbReference>
<dbReference type="KEGG" id="spzr:G5C33_09175"/>
<protein>
    <submittedName>
        <fullName evidence="7">Type IV secretory system conjugative DNA transfer family protein</fullName>
    </submittedName>
</protein>
<dbReference type="Proteomes" id="UP000501568">
    <property type="component" value="Chromosome"/>
</dbReference>
<evidence type="ECO:0000256" key="1">
    <source>
        <dbReference type="ARBA" id="ARBA00004651"/>
    </source>
</evidence>
<dbReference type="RefSeq" id="WP_165326939.1">
    <property type="nucleotide sequence ID" value="NZ_CP049109.1"/>
</dbReference>
<dbReference type="Gene3D" id="3.40.50.300">
    <property type="entry name" value="P-loop containing nucleotide triphosphate hydrolases"/>
    <property type="match status" value="1"/>
</dbReference>
<evidence type="ECO:0000313" key="7">
    <source>
        <dbReference type="EMBL" id="QIG79932.1"/>
    </source>
</evidence>